<sequence length="367" mass="41963">MKPHLQRFQHCGIENGFNEIPWLGGFNRVNASDPYLETVGVVGSHLTKFRAESHDAADKNAWGSIDQQPCRVGSYCSKTRVRKLMHEWLGDDRMSQKIKPKISDRLGSLILKLTLNVDEFNNSLEALLEKDEMSAAFHKLILMEKCRSWRIRFIAGLFSHSSKADEPSLSIRDSEMLLIYPNIKIRPTFNQPWYLMRLPSGMLKKHAILFPKESYFSSGGLPDVECLLDNPVHRDPFDPYMLDDTARDLSGLANNVEHLFRAKPISYQNSKELPDVLKVLDTFSQFVSEMKNEQHDAKVFAFMLRAMMEKFERDIKESKFVELMNKHSAASAIPKVAVNSAVQSSLQPEKIVFHVITDKKTYAGMHS</sequence>
<accession>A0AA38YIG0</accession>
<dbReference type="PANTHER" id="PTHR32116:SF27">
    <property type="entry name" value="GALACTURONOSYLTRANSFERASE 13-RELATED"/>
    <property type="match status" value="1"/>
</dbReference>
<protein>
    <submittedName>
        <fullName evidence="1">Uncharacterized protein</fullName>
    </submittedName>
</protein>
<keyword evidence="2" id="KW-1185">Reference proteome</keyword>
<comment type="caution">
    <text evidence="1">The sequence shown here is derived from an EMBL/GenBank/DDBJ whole genome shotgun (WGS) entry which is preliminary data.</text>
</comment>
<dbReference type="Proteomes" id="UP001168098">
    <property type="component" value="Unassembled WGS sequence"/>
</dbReference>
<organism evidence="1 2">
    <name type="scientific">Vitis rotundifolia</name>
    <name type="common">Muscadine grape</name>
    <dbReference type="NCBI Taxonomy" id="103349"/>
    <lineage>
        <taxon>Eukaryota</taxon>
        <taxon>Viridiplantae</taxon>
        <taxon>Streptophyta</taxon>
        <taxon>Embryophyta</taxon>
        <taxon>Tracheophyta</taxon>
        <taxon>Spermatophyta</taxon>
        <taxon>Magnoliopsida</taxon>
        <taxon>eudicotyledons</taxon>
        <taxon>Gunneridae</taxon>
        <taxon>Pentapetalae</taxon>
        <taxon>rosids</taxon>
        <taxon>Vitales</taxon>
        <taxon>Vitaceae</taxon>
        <taxon>Viteae</taxon>
        <taxon>Vitis</taxon>
    </lineage>
</organism>
<dbReference type="EMBL" id="JARBHA010000020">
    <property type="protein sequence ID" value="KAJ9671027.1"/>
    <property type="molecule type" value="Genomic_DNA"/>
</dbReference>
<proteinExistence type="predicted"/>
<evidence type="ECO:0000313" key="1">
    <source>
        <dbReference type="EMBL" id="KAJ9671027.1"/>
    </source>
</evidence>
<name>A0AA38YIG0_VITRO</name>
<dbReference type="InterPro" id="IPR029993">
    <property type="entry name" value="GAUT"/>
</dbReference>
<dbReference type="AlphaFoldDB" id="A0AA38YIG0"/>
<reference evidence="1 2" key="1">
    <citation type="journal article" date="2023" name="BMC Biotechnol.">
        <title>Vitis rotundifolia cv Carlos genome sequencing.</title>
        <authorList>
            <person name="Huff M."/>
            <person name="Hulse-Kemp A."/>
            <person name="Scheffler B."/>
            <person name="Youngblood R."/>
            <person name="Simpson S."/>
            <person name="Babiker E."/>
            <person name="Staton M."/>
        </authorList>
    </citation>
    <scope>NUCLEOTIDE SEQUENCE [LARGE SCALE GENOMIC DNA]</scope>
    <source>
        <tissue evidence="1">Leaf</tissue>
    </source>
</reference>
<dbReference type="GO" id="GO:0047262">
    <property type="term" value="F:polygalacturonate 4-alpha-galacturonosyltransferase activity"/>
    <property type="evidence" value="ECO:0007669"/>
    <property type="project" value="InterPro"/>
</dbReference>
<gene>
    <name evidence="1" type="ORF">PVL29_027148</name>
</gene>
<evidence type="ECO:0000313" key="2">
    <source>
        <dbReference type="Proteomes" id="UP001168098"/>
    </source>
</evidence>
<dbReference type="PANTHER" id="PTHR32116">
    <property type="entry name" value="GALACTURONOSYLTRANSFERASE 4-RELATED"/>
    <property type="match status" value="1"/>
</dbReference>